<sequence>MEEGDDHSCEYYPCHFEGQVCDFCYCPFYPCEDYELGFWVIGRKGNVVWSCIDCHLLHIREVAEYYRAHPHVSLPELKALATTLSLVYVGNKSGRTGRG</sequence>
<evidence type="ECO:0000313" key="2">
    <source>
        <dbReference type="EMBL" id="HIH69556.1"/>
    </source>
</evidence>
<dbReference type="RefSeq" id="WP_052353326.1">
    <property type="nucleotide sequence ID" value="NZ_DUIH01000011.1"/>
</dbReference>
<accession>A0A832VMR8</accession>
<proteinExistence type="predicted"/>
<organism evidence="2 3">
    <name type="scientific">Methermicoccus shengliensis</name>
    <dbReference type="NCBI Taxonomy" id="660064"/>
    <lineage>
        <taxon>Archaea</taxon>
        <taxon>Methanobacteriati</taxon>
        <taxon>Methanobacteriota</taxon>
        <taxon>Stenosarchaea group</taxon>
        <taxon>Methanomicrobia</taxon>
        <taxon>Methanosarcinales</taxon>
        <taxon>Methermicoccaceae</taxon>
        <taxon>Methermicoccus</taxon>
    </lineage>
</organism>
<dbReference type="Proteomes" id="UP000600363">
    <property type="component" value="Unassembled WGS sequence"/>
</dbReference>
<dbReference type="EMBL" id="DUIH01000011">
    <property type="protein sequence ID" value="HIH69556.1"/>
    <property type="molecule type" value="Genomic_DNA"/>
</dbReference>
<evidence type="ECO:0000259" key="1">
    <source>
        <dbReference type="Pfam" id="PF04071"/>
    </source>
</evidence>
<evidence type="ECO:0000313" key="3">
    <source>
        <dbReference type="Proteomes" id="UP000600363"/>
    </source>
</evidence>
<protein>
    <recommendedName>
        <fullName evidence="1">Cysteine-rich small domain-containing protein</fullName>
    </recommendedName>
</protein>
<dbReference type="InterPro" id="IPR007212">
    <property type="entry name" value="Zf-like"/>
</dbReference>
<comment type="caution">
    <text evidence="2">The sequence shown here is derived from an EMBL/GenBank/DDBJ whole genome shotgun (WGS) entry which is preliminary data.</text>
</comment>
<name>A0A832VMR8_9EURY</name>
<feature type="domain" description="Cysteine-rich small" evidence="1">
    <location>
        <begin position="4"/>
        <end position="78"/>
    </location>
</feature>
<dbReference type="Pfam" id="PF04071">
    <property type="entry name" value="zf-like"/>
    <property type="match status" value="1"/>
</dbReference>
<gene>
    <name evidence="2" type="ORF">HA299_02885</name>
</gene>
<reference evidence="2" key="1">
    <citation type="journal article" date="2020" name="bioRxiv">
        <title>A rank-normalized archaeal taxonomy based on genome phylogeny resolves widespread incomplete and uneven classifications.</title>
        <authorList>
            <person name="Rinke C."/>
            <person name="Chuvochina M."/>
            <person name="Mussig A.J."/>
            <person name="Chaumeil P.-A."/>
            <person name="Waite D.W."/>
            <person name="Whitman W.B."/>
            <person name="Parks D.H."/>
            <person name="Hugenholtz P."/>
        </authorList>
    </citation>
    <scope>NUCLEOTIDE SEQUENCE</scope>
    <source>
        <strain evidence="2">UBA12518</strain>
    </source>
</reference>
<dbReference type="AlphaFoldDB" id="A0A832VMR8"/>